<protein>
    <submittedName>
        <fullName evidence="3 5">Uncharacterized protein</fullName>
    </submittedName>
</protein>
<dbReference type="GO" id="GO:0034451">
    <property type="term" value="C:centriolar satellite"/>
    <property type="evidence" value="ECO:0007669"/>
    <property type="project" value="TreeGrafter"/>
</dbReference>
<feature type="coiled-coil region" evidence="1">
    <location>
        <begin position="146"/>
        <end position="283"/>
    </location>
</feature>
<feature type="coiled-coil region" evidence="1">
    <location>
        <begin position="317"/>
        <end position="386"/>
    </location>
</feature>
<evidence type="ECO:0000256" key="1">
    <source>
        <dbReference type="SAM" id="Coils"/>
    </source>
</evidence>
<evidence type="ECO:0000313" key="3">
    <source>
        <dbReference type="EMBL" id="VDM22805.1"/>
    </source>
</evidence>
<evidence type="ECO:0000256" key="2">
    <source>
        <dbReference type="SAM" id="MobiDB-lite"/>
    </source>
</evidence>
<dbReference type="Proteomes" id="UP000274429">
    <property type="component" value="Unassembled WGS sequence"/>
</dbReference>
<organism evidence="5">
    <name type="scientific">Hydatigena taeniaeformis</name>
    <name type="common">Feline tapeworm</name>
    <name type="synonym">Taenia taeniaeformis</name>
    <dbReference type="NCBI Taxonomy" id="6205"/>
    <lineage>
        <taxon>Eukaryota</taxon>
        <taxon>Metazoa</taxon>
        <taxon>Spiralia</taxon>
        <taxon>Lophotrochozoa</taxon>
        <taxon>Platyhelminthes</taxon>
        <taxon>Cestoda</taxon>
        <taxon>Eucestoda</taxon>
        <taxon>Cyclophyllidea</taxon>
        <taxon>Taeniidae</taxon>
        <taxon>Hydatigera</taxon>
    </lineage>
</organism>
<accession>A0A0R3WRZ8</accession>
<keyword evidence="1" id="KW-0175">Coiled coil</keyword>
<gene>
    <name evidence="3" type="ORF">TTAC_LOCUS3524</name>
</gene>
<dbReference type="GO" id="GO:0005876">
    <property type="term" value="C:spindle microtubule"/>
    <property type="evidence" value="ECO:0007669"/>
    <property type="project" value="TreeGrafter"/>
</dbReference>
<dbReference type="PANTHER" id="PTHR46725:SF1">
    <property type="entry name" value="COILED-COIL DOMAIN-CONTAINING PROTEIN 57"/>
    <property type="match status" value="1"/>
</dbReference>
<evidence type="ECO:0000313" key="5">
    <source>
        <dbReference type="WBParaSite" id="TTAC_0000353801-mRNA-1"/>
    </source>
</evidence>
<reference evidence="3 4" key="2">
    <citation type="submission" date="2018-11" db="EMBL/GenBank/DDBJ databases">
        <authorList>
            <consortium name="Pathogen Informatics"/>
        </authorList>
    </citation>
    <scope>NUCLEOTIDE SEQUENCE [LARGE SCALE GENOMIC DNA]</scope>
</reference>
<feature type="coiled-coil region" evidence="1">
    <location>
        <begin position="438"/>
        <end position="465"/>
    </location>
</feature>
<dbReference type="AlphaFoldDB" id="A0A0R3WRZ8"/>
<feature type="compositionally biased region" description="Polar residues" evidence="2">
    <location>
        <begin position="537"/>
        <end position="548"/>
    </location>
</feature>
<sequence>MKSGRAEFPSICQIFKQEEEWKQLLADEINSLQQTIIQKEEKISEQTVQLDELKQSFLFNYDLLKCRDAELSQYDQTLSRLQTILSKREAEISELRICLDQTKEDLVKGQHDAVDWRTRFDELSRQAVAKEAEMRRSANSALAQLAESEATERRRLTAEVSRLQADLEAERVRSATDLEAALAEASRRASEVSAEAERSRMAAEMRITAAEDAASRARQDAKRLNQELLIANDSLARLDSEMAAKIQAIQHATETIGGLKEALAEVEKAKAACDLKLSRLESRREQEKNAMMKDIEILKQVEEESEKSLKMQVYTLNRGLSSLREEAESENRRLLDAVASTEKVANRTAEALDSVEVERQLAIKASKALESENRRLRADLNRALAHGNALEKSKVTIAHESGGTRDLIAKIISLQLSCSRLQDENRILRRQSVTISDAVELRRQLDSANQQIACLREENTKLLHLSNKTRARQMREGEFIAVPAVSSRRWVESTKGNLKRCNSGELPAEALVCGKMGPRGGNETSSSLSSADEENNFRNSTLLPLPRSNTDKNNNRRSGPEMHRT</sequence>
<feature type="region of interest" description="Disordered" evidence="2">
    <location>
        <begin position="512"/>
        <end position="565"/>
    </location>
</feature>
<dbReference type="GO" id="GO:0007020">
    <property type="term" value="P:microtubule nucleation"/>
    <property type="evidence" value="ECO:0007669"/>
    <property type="project" value="TreeGrafter"/>
</dbReference>
<dbReference type="OrthoDB" id="568502at2759"/>
<dbReference type="GO" id="GO:0060271">
    <property type="term" value="P:cilium assembly"/>
    <property type="evidence" value="ECO:0007669"/>
    <property type="project" value="TreeGrafter"/>
</dbReference>
<dbReference type="GO" id="GO:0045931">
    <property type="term" value="P:positive regulation of mitotic cell cycle"/>
    <property type="evidence" value="ECO:0007669"/>
    <property type="project" value="TreeGrafter"/>
</dbReference>
<dbReference type="WBParaSite" id="TTAC_0000353801-mRNA-1">
    <property type="protein sequence ID" value="TTAC_0000353801-mRNA-1"/>
    <property type="gene ID" value="TTAC_0000353801"/>
</dbReference>
<feature type="compositionally biased region" description="Basic and acidic residues" evidence="2">
    <location>
        <begin position="549"/>
        <end position="565"/>
    </location>
</feature>
<feature type="coiled-coil region" evidence="1">
    <location>
        <begin position="22"/>
        <end position="56"/>
    </location>
</feature>
<dbReference type="InterPro" id="IPR042481">
    <property type="entry name" value="CCDC57"/>
</dbReference>
<proteinExistence type="predicted"/>
<dbReference type="PANTHER" id="PTHR46725">
    <property type="entry name" value="COILED-COIL DOMAIN-CONTAINING PROTEIN 57"/>
    <property type="match status" value="1"/>
</dbReference>
<evidence type="ECO:0000313" key="4">
    <source>
        <dbReference type="Proteomes" id="UP000274429"/>
    </source>
</evidence>
<name>A0A0R3WRZ8_HYDTA</name>
<reference evidence="5" key="1">
    <citation type="submission" date="2017-02" db="UniProtKB">
        <authorList>
            <consortium name="WormBaseParasite"/>
        </authorList>
    </citation>
    <scope>IDENTIFICATION</scope>
</reference>
<dbReference type="EMBL" id="UYWX01002580">
    <property type="protein sequence ID" value="VDM22805.1"/>
    <property type="molecule type" value="Genomic_DNA"/>
</dbReference>
<keyword evidence="4" id="KW-1185">Reference proteome</keyword>
<dbReference type="STRING" id="6205.A0A0R3WRZ8"/>